<name>A0ABU9YV30_9RHOO</name>
<dbReference type="Proteomes" id="UP001410394">
    <property type="component" value="Unassembled WGS sequence"/>
</dbReference>
<dbReference type="Pfam" id="PF13275">
    <property type="entry name" value="S4_2"/>
    <property type="match status" value="1"/>
</dbReference>
<dbReference type="SUPFAM" id="SSF55174">
    <property type="entry name" value="Alpha-L RNA-binding motif"/>
    <property type="match status" value="1"/>
</dbReference>
<sequence length="75" mass="8077">MHHTFTLNSEYIELDKLLKLLSIAHSGGAAKAMVADGMVRVDGALETRKTRKLRAGSVVEVLDETIRIVGDAADA</sequence>
<dbReference type="PROSITE" id="PS50889">
    <property type="entry name" value="S4"/>
    <property type="match status" value="1"/>
</dbReference>
<organism evidence="2 3">
    <name type="scientific">Uliginosibacterium sediminicola</name>
    <dbReference type="NCBI Taxonomy" id="2024550"/>
    <lineage>
        <taxon>Bacteria</taxon>
        <taxon>Pseudomonadati</taxon>
        <taxon>Pseudomonadota</taxon>
        <taxon>Betaproteobacteria</taxon>
        <taxon>Rhodocyclales</taxon>
        <taxon>Zoogloeaceae</taxon>
        <taxon>Uliginosibacterium</taxon>
    </lineage>
</organism>
<proteinExistence type="predicted"/>
<protein>
    <submittedName>
        <fullName evidence="2">RNA-binding S4 domain-containing protein</fullName>
    </submittedName>
</protein>
<keyword evidence="3" id="KW-1185">Reference proteome</keyword>
<gene>
    <name evidence="2" type="ORF">ABDB84_03550</name>
</gene>
<keyword evidence="1" id="KW-0694">RNA-binding</keyword>
<evidence type="ECO:0000313" key="3">
    <source>
        <dbReference type="Proteomes" id="UP001410394"/>
    </source>
</evidence>
<reference evidence="2 3" key="1">
    <citation type="journal article" date="2018" name="Int. J. Syst. Evol. Microbiol.">
        <title>Uliginosibacterium sediminicola sp. nov., isolated from freshwater sediment.</title>
        <authorList>
            <person name="Hwang W.M."/>
            <person name="Kim S.M."/>
            <person name="Kang K."/>
            <person name="Ahn T.Y."/>
        </authorList>
    </citation>
    <scope>NUCLEOTIDE SEQUENCE [LARGE SCALE GENOMIC DNA]</scope>
    <source>
        <strain evidence="2 3">M1-21</strain>
    </source>
</reference>
<dbReference type="CDD" id="cd00165">
    <property type="entry name" value="S4"/>
    <property type="match status" value="1"/>
</dbReference>
<accession>A0ABU9YV30</accession>
<evidence type="ECO:0000313" key="2">
    <source>
        <dbReference type="EMBL" id="MEN3067540.1"/>
    </source>
</evidence>
<dbReference type="RefSeq" id="WP_345918305.1">
    <property type="nucleotide sequence ID" value="NZ_JBDIVE010000001.1"/>
</dbReference>
<comment type="caution">
    <text evidence="2">The sequence shown here is derived from an EMBL/GenBank/DDBJ whole genome shotgun (WGS) entry which is preliminary data.</text>
</comment>
<evidence type="ECO:0000256" key="1">
    <source>
        <dbReference type="PROSITE-ProRule" id="PRU00182"/>
    </source>
</evidence>
<dbReference type="EMBL" id="JBDIVE010000001">
    <property type="protein sequence ID" value="MEN3067540.1"/>
    <property type="molecule type" value="Genomic_DNA"/>
</dbReference>
<dbReference type="Gene3D" id="3.10.290.10">
    <property type="entry name" value="RNA-binding S4 domain"/>
    <property type="match status" value="1"/>
</dbReference>
<dbReference type="InterPro" id="IPR036986">
    <property type="entry name" value="S4_RNA-bd_sf"/>
</dbReference>